<dbReference type="STRING" id="583356.Igag_0860"/>
<dbReference type="KEGG" id="iag:Igag_0860"/>
<gene>
    <name evidence="1" type="ordered locus">Igag_0860</name>
</gene>
<evidence type="ECO:0000313" key="2">
    <source>
        <dbReference type="Proteomes" id="UP000001304"/>
    </source>
</evidence>
<sequence>MSTKSYTLLPSCSKYASNLIIVATCDGASSTGQIGNEVARLLTNTYPQLVRMCCLSAVAAGSQLHLKIFRDAKTVIAINGCALKCASNVLRKNGIEPTYEVTITELGIPKEHTLEFDPETVQRIAQKISEEFVSRFRGG</sequence>
<dbReference type="Pfam" id="PF08859">
    <property type="entry name" value="DGC"/>
    <property type="match status" value="1"/>
</dbReference>
<organism evidence="1 2">
    <name type="scientific">Ignisphaera aggregans (strain DSM 17230 / JCM 13409 / AQ1.S1)</name>
    <dbReference type="NCBI Taxonomy" id="583356"/>
    <lineage>
        <taxon>Archaea</taxon>
        <taxon>Thermoproteota</taxon>
        <taxon>Thermoprotei</taxon>
        <taxon>Desulfurococcales</taxon>
        <taxon>Desulfurococcaceae</taxon>
        <taxon>Ignisphaera</taxon>
    </lineage>
</organism>
<reference evidence="1 2" key="1">
    <citation type="journal article" date="2010" name="Stand. Genomic Sci.">
        <title>Complete genome sequence of Ignisphaera aggregans type strain (AQ1.S1).</title>
        <authorList>
            <person name="Goker M."/>
            <person name="Held B."/>
            <person name="Lapidus A."/>
            <person name="Nolan M."/>
            <person name="Spring S."/>
            <person name="Yasawong M."/>
            <person name="Lucas S."/>
            <person name="Glavina Del Rio T."/>
            <person name="Tice H."/>
            <person name="Cheng J.F."/>
            <person name="Goodwin L."/>
            <person name="Tapia R."/>
            <person name="Pitluck S."/>
            <person name="Liolios K."/>
            <person name="Ivanova N."/>
            <person name="Mavromatis K."/>
            <person name="Mikhailova N."/>
            <person name="Pati A."/>
            <person name="Chen A."/>
            <person name="Palaniappan K."/>
            <person name="Brambilla E."/>
            <person name="Land M."/>
            <person name="Hauser L."/>
            <person name="Chang Y.J."/>
            <person name="Jeffries C.D."/>
            <person name="Brettin T."/>
            <person name="Detter J.C."/>
            <person name="Han C."/>
            <person name="Rohde M."/>
            <person name="Sikorski J."/>
            <person name="Woyke T."/>
            <person name="Bristow J."/>
            <person name="Eisen J.A."/>
            <person name="Markowitz V."/>
            <person name="Hugenholtz P."/>
            <person name="Kyrpides N.C."/>
            <person name="Klenk H.P."/>
        </authorList>
    </citation>
    <scope>NUCLEOTIDE SEQUENCE [LARGE SCALE GENOMIC DNA]</scope>
    <source>
        <strain evidence="2">DSM 17230 / JCM 13409 / AQ1.S1</strain>
    </source>
</reference>
<dbReference type="Proteomes" id="UP000001304">
    <property type="component" value="Chromosome"/>
</dbReference>
<dbReference type="BioCyc" id="IAGG583356:GHAH-843-MONOMER"/>
<dbReference type="EMBL" id="CP002098">
    <property type="protein sequence ID" value="ADM27677.1"/>
    <property type="molecule type" value="Genomic_DNA"/>
</dbReference>
<dbReference type="HOGENOM" id="CLU_143943_2_0_2"/>
<protein>
    <submittedName>
        <fullName evidence="1">DGC domain protein</fullName>
    </submittedName>
</protein>
<proteinExistence type="predicted"/>
<accession>E0STR1</accession>
<name>E0STR1_IGNAA</name>
<evidence type="ECO:0000313" key="1">
    <source>
        <dbReference type="EMBL" id="ADM27677.1"/>
    </source>
</evidence>
<keyword evidence="2" id="KW-1185">Reference proteome</keyword>
<dbReference type="AlphaFoldDB" id="E0STR1"/>
<dbReference type="InterPro" id="IPR014958">
    <property type="entry name" value="DGC"/>
</dbReference>